<reference evidence="5" key="1">
    <citation type="submission" date="2020-08" db="EMBL/GenBank/DDBJ databases">
        <title>Chromosome-level assembly of Southern catfish (Silurus meridionalis) provides insights into visual adaptation to the nocturnal and benthic lifestyles.</title>
        <authorList>
            <person name="Zhang Y."/>
            <person name="Wang D."/>
            <person name="Peng Z."/>
        </authorList>
    </citation>
    <scope>NUCLEOTIDE SEQUENCE</scope>
    <source>
        <strain evidence="5">SWU-2019-XX</strain>
        <tissue evidence="5">Muscle</tissue>
    </source>
</reference>
<evidence type="ECO:0000313" key="5">
    <source>
        <dbReference type="EMBL" id="KAF7708299.1"/>
    </source>
</evidence>
<dbReference type="SMART" id="SM00034">
    <property type="entry name" value="CLECT"/>
    <property type="match status" value="1"/>
</dbReference>
<dbReference type="AlphaFoldDB" id="A0A8T0BMG3"/>
<sequence length="248" mass="29271">MYNENETRSVQKRTQETVDARKMTMVEMKELIPGEEQDEAEKPVEAKKEETYEYNKLKNSKEDEDVYRQVHLYQRISAVFIILSLILLAMVLALAIKLQECQSIQMSDVPVQIDYPRNQGYQCFHCGRGWLKIENSCYFKSRERLNWQDSRKACQDRGGDLAVVHNETVQAYLSMRRGLLFWIGLHYAETEQQWIWIDNTTLTMSFWATSKRPEKPKDHCALLHGRTNSSNWHSYPCHAISQYICQKY</sequence>
<dbReference type="Proteomes" id="UP000606274">
    <property type="component" value="Unassembled WGS sequence"/>
</dbReference>
<comment type="subcellular location">
    <subcellularLocation>
        <location evidence="1">Cell membrane</location>
        <topology evidence="1">Single-pass type II membrane protein</topology>
    </subcellularLocation>
</comment>
<dbReference type="Pfam" id="PF00059">
    <property type="entry name" value="Lectin_C"/>
    <property type="match status" value="1"/>
</dbReference>
<dbReference type="InterPro" id="IPR001304">
    <property type="entry name" value="C-type_lectin-like"/>
</dbReference>
<evidence type="ECO:0000256" key="2">
    <source>
        <dbReference type="ARBA" id="ARBA00023157"/>
    </source>
</evidence>
<dbReference type="OrthoDB" id="10059571at2759"/>
<protein>
    <recommendedName>
        <fullName evidence="4">C-type lectin domain-containing protein</fullName>
    </recommendedName>
</protein>
<dbReference type="PROSITE" id="PS50041">
    <property type="entry name" value="C_TYPE_LECTIN_2"/>
    <property type="match status" value="1"/>
</dbReference>
<gene>
    <name evidence="5" type="ORF">HF521_017356</name>
</gene>
<dbReference type="InterPro" id="IPR016187">
    <property type="entry name" value="CTDL_fold"/>
</dbReference>
<dbReference type="EMBL" id="JABFDY010000004">
    <property type="protein sequence ID" value="KAF7708299.1"/>
    <property type="molecule type" value="Genomic_DNA"/>
</dbReference>
<proteinExistence type="predicted"/>
<feature type="transmembrane region" description="Helical" evidence="3">
    <location>
        <begin position="76"/>
        <end position="96"/>
    </location>
</feature>
<evidence type="ECO:0000259" key="4">
    <source>
        <dbReference type="PROSITE" id="PS50041"/>
    </source>
</evidence>
<feature type="domain" description="C-type lectin" evidence="4">
    <location>
        <begin position="133"/>
        <end position="246"/>
    </location>
</feature>
<evidence type="ECO:0000313" key="6">
    <source>
        <dbReference type="Proteomes" id="UP000606274"/>
    </source>
</evidence>
<dbReference type="InterPro" id="IPR018378">
    <property type="entry name" value="C-type_lectin_CS"/>
</dbReference>
<dbReference type="GO" id="GO:0005886">
    <property type="term" value="C:plasma membrane"/>
    <property type="evidence" value="ECO:0007669"/>
    <property type="project" value="UniProtKB-SubCell"/>
</dbReference>
<keyword evidence="3" id="KW-0472">Membrane</keyword>
<evidence type="ECO:0000256" key="1">
    <source>
        <dbReference type="ARBA" id="ARBA00004401"/>
    </source>
</evidence>
<evidence type="ECO:0000256" key="3">
    <source>
        <dbReference type="SAM" id="Phobius"/>
    </source>
</evidence>
<dbReference type="InterPro" id="IPR016186">
    <property type="entry name" value="C-type_lectin-like/link_sf"/>
</dbReference>
<dbReference type="PANTHER" id="PTHR45710:SF28">
    <property type="entry name" value="C-TYPE LECTIN DOMAIN FAMILY 4 MEMBER C ISOFORM 1"/>
    <property type="match status" value="1"/>
</dbReference>
<name>A0A8T0BMG3_SILME</name>
<keyword evidence="2" id="KW-1015">Disulfide bond</keyword>
<dbReference type="InterPro" id="IPR050828">
    <property type="entry name" value="C-type_lectin/matrix_domain"/>
</dbReference>
<organism evidence="5 6">
    <name type="scientific">Silurus meridionalis</name>
    <name type="common">Southern catfish</name>
    <name type="synonym">Silurus soldatovi meridionalis</name>
    <dbReference type="NCBI Taxonomy" id="175797"/>
    <lineage>
        <taxon>Eukaryota</taxon>
        <taxon>Metazoa</taxon>
        <taxon>Chordata</taxon>
        <taxon>Craniata</taxon>
        <taxon>Vertebrata</taxon>
        <taxon>Euteleostomi</taxon>
        <taxon>Actinopterygii</taxon>
        <taxon>Neopterygii</taxon>
        <taxon>Teleostei</taxon>
        <taxon>Ostariophysi</taxon>
        <taxon>Siluriformes</taxon>
        <taxon>Siluridae</taxon>
        <taxon>Silurus</taxon>
    </lineage>
</organism>
<keyword evidence="3" id="KW-0812">Transmembrane</keyword>
<dbReference type="Gene3D" id="3.10.100.10">
    <property type="entry name" value="Mannose-Binding Protein A, subunit A"/>
    <property type="match status" value="1"/>
</dbReference>
<keyword evidence="6" id="KW-1185">Reference proteome</keyword>
<keyword evidence="3" id="KW-1133">Transmembrane helix</keyword>
<dbReference type="PANTHER" id="PTHR45710">
    <property type="entry name" value="C-TYPE LECTIN DOMAIN-CONTAINING PROTEIN 180"/>
    <property type="match status" value="1"/>
</dbReference>
<accession>A0A8T0BMG3</accession>
<dbReference type="PROSITE" id="PS00615">
    <property type="entry name" value="C_TYPE_LECTIN_1"/>
    <property type="match status" value="1"/>
</dbReference>
<dbReference type="SUPFAM" id="SSF56436">
    <property type="entry name" value="C-type lectin-like"/>
    <property type="match status" value="1"/>
</dbReference>
<comment type="caution">
    <text evidence="5">The sequence shown here is derived from an EMBL/GenBank/DDBJ whole genome shotgun (WGS) entry which is preliminary data.</text>
</comment>